<evidence type="ECO:0008006" key="4">
    <source>
        <dbReference type="Google" id="ProtNLM"/>
    </source>
</evidence>
<dbReference type="OrthoDB" id="7324591at2"/>
<accession>A0A1Q9AZQ7</accession>
<protein>
    <recommendedName>
        <fullName evidence="4">Tetratricopeptide repeat protein</fullName>
    </recommendedName>
</protein>
<dbReference type="Gene3D" id="1.25.40.10">
    <property type="entry name" value="Tetratricopeptide repeat domain"/>
    <property type="match status" value="1"/>
</dbReference>
<gene>
    <name evidence="2" type="ORF">BJF93_20715</name>
</gene>
<sequence length="613" mass="66371">MSAKSKLKFSLLAATAVFLFNPGLMPKALQSDTALRAQEIQAPGLGELLDSPANAGGKAGSVNAALALPASSADKAAASADTAVAINPHSKPGENPFQSSGSALAPKMAAQAPAVVAVTPAVLVGPAAVSHGPADVAAIATPVSLNPFESQMSHDDTQSADSVSVAPLKVDISALRYYAASKDLKRLGAEMRRLKDLYPDWQPPKDLFSQSVAIDEQPLWTIYARGDFASVRAEIARIQSANPKWQPSEDLIQKLKVGETRALILSATAQGRWRDVLSTAQAVPQIMVCQEMQVQWNVAEAFARLKNYAEAFDVYHYILSTCDDPAMRLATVQKAGLLLPSAGTTSLIALGRPLPDGGTEFEEIGFDGLRHDIGAFIEKGDFATMPQGEDLTRFVEFVQRTSSAKDATLIGWYFYSQKDWTSANAWFIQAAKYQRDPKSIEGVILTLRNMDRHADALQMARRYMTASPDIAKQYIEIVSGALTQDKASLKLEKDDADTFEKVVAEQKSALGGQALGWKYLASGDKAIAQKWFSDSVSWEPTEGGVIGLAVLASRAKNYATLTALKIKYASEFEGLRDFRVYKPRPARVASTRPVKVKKVEEKKGFFWFSKTNG</sequence>
<feature type="chain" id="PRO_5010221581" description="Tetratricopeptide repeat protein" evidence="1">
    <location>
        <begin position="20"/>
        <end position="613"/>
    </location>
</feature>
<dbReference type="SUPFAM" id="SSF48452">
    <property type="entry name" value="TPR-like"/>
    <property type="match status" value="1"/>
</dbReference>
<dbReference type="Proteomes" id="UP000186364">
    <property type="component" value="Unassembled WGS sequence"/>
</dbReference>
<organism evidence="2 3">
    <name type="scientific">Xaviernesmea oryzae</name>
    <dbReference type="NCBI Taxonomy" id="464029"/>
    <lineage>
        <taxon>Bacteria</taxon>
        <taxon>Pseudomonadati</taxon>
        <taxon>Pseudomonadota</taxon>
        <taxon>Alphaproteobacteria</taxon>
        <taxon>Hyphomicrobiales</taxon>
        <taxon>Rhizobiaceae</taxon>
        <taxon>Rhizobium/Agrobacterium group</taxon>
        <taxon>Xaviernesmea</taxon>
    </lineage>
</organism>
<keyword evidence="3" id="KW-1185">Reference proteome</keyword>
<dbReference type="InterPro" id="IPR011990">
    <property type="entry name" value="TPR-like_helical_dom_sf"/>
</dbReference>
<evidence type="ECO:0000256" key="1">
    <source>
        <dbReference type="SAM" id="SignalP"/>
    </source>
</evidence>
<dbReference type="RefSeq" id="WP_075626604.1">
    <property type="nucleotide sequence ID" value="NZ_FOAM01000009.1"/>
</dbReference>
<proteinExistence type="predicted"/>
<dbReference type="AlphaFoldDB" id="A0A1Q9AZQ7"/>
<dbReference type="EMBL" id="MKIP01000033">
    <property type="protein sequence ID" value="OLP61217.1"/>
    <property type="molecule type" value="Genomic_DNA"/>
</dbReference>
<comment type="caution">
    <text evidence="2">The sequence shown here is derived from an EMBL/GenBank/DDBJ whole genome shotgun (WGS) entry which is preliminary data.</text>
</comment>
<evidence type="ECO:0000313" key="2">
    <source>
        <dbReference type="EMBL" id="OLP61217.1"/>
    </source>
</evidence>
<keyword evidence="1" id="KW-0732">Signal</keyword>
<name>A0A1Q9AZQ7_9HYPH</name>
<reference evidence="2 3" key="1">
    <citation type="submission" date="2016-09" db="EMBL/GenBank/DDBJ databases">
        <title>Rhizobium sp. nov., a novel species isolated from the rice rhizosphere.</title>
        <authorList>
            <person name="Zhao J."/>
            <person name="Zhang X."/>
        </authorList>
    </citation>
    <scope>NUCLEOTIDE SEQUENCE [LARGE SCALE GENOMIC DNA]</scope>
    <source>
        <strain evidence="2 3">1.7048</strain>
    </source>
</reference>
<feature type="signal peptide" evidence="1">
    <location>
        <begin position="1"/>
        <end position="19"/>
    </location>
</feature>
<evidence type="ECO:0000313" key="3">
    <source>
        <dbReference type="Proteomes" id="UP000186364"/>
    </source>
</evidence>